<protein>
    <submittedName>
        <fullName evidence="3">Nucleic-acid-binding protein containing a zn-ribbon</fullName>
    </submittedName>
</protein>
<evidence type="ECO:0000313" key="4">
    <source>
        <dbReference type="Proteomes" id="UP000024284"/>
    </source>
</evidence>
<dbReference type="SUPFAM" id="SSF50249">
    <property type="entry name" value="Nucleic acid-binding proteins"/>
    <property type="match status" value="1"/>
</dbReference>
<dbReference type="Proteomes" id="UP000024284">
    <property type="component" value="Unassembled WGS sequence"/>
</dbReference>
<evidence type="ECO:0000259" key="2">
    <source>
        <dbReference type="Pfam" id="PF12172"/>
    </source>
</evidence>
<evidence type="ECO:0000259" key="1">
    <source>
        <dbReference type="Pfam" id="PF01796"/>
    </source>
</evidence>
<dbReference type="InterPro" id="IPR012340">
    <property type="entry name" value="NA-bd_OB-fold"/>
</dbReference>
<organism evidence="3 4">
    <name type="scientific">Sphingobium herbicidovorans (strain ATCC 700291 / DSM 11019 / CCUG 56400 / KCTC 2939 / LMG 18315 / NBRC 16415 / MH)</name>
    <name type="common">Sphingomonas herbicidovorans</name>
    <dbReference type="NCBI Taxonomy" id="1219045"/>
    <lineage>
        <taxon>Bacteria</taxon>
        <taxon>Pseudomonadati</taxon>
        <taxon>Pseudomonadota</taxon>
        <taxon>Alphaproteobacteria</taxon>
        <taxon>Sphingomonadales</taxon>
        <taxon>Sphingomonadaceae</taxon>
        <taxon>Sphingobium</taxon>
    </lineage>
</organism>
<dbReference type="InterPro" id="IPR022002">
    <property type="entry name" value="ChsH2_Znr"/>
</dbReference>
<reference evidence="3" key="1">
    <citation type="submission" date="2014-08" db="EMBL/GenBank/DDBJ databases">
        <title>Draft genome sequences of Sphingobium herbicidovorans.</title>
        <authorList>
            <person name="Gan H.M."/>
            <person name="Gan H.Y."/>
            <person name="Savka M.A."/>
        </authorList>
    </citation>
    <scope>NUCLEOTIDE SEQUENCE [LARGE SCALE GENOMIC DNA]</scope>
    <source>
        <strain evidence="3">NBRC 16415</strain>
    </source>
</reference>
<dbReference type="eggNOG" id="COG1545">
    <property type="taxonomic scope" value="Bacteria"/>
</dbReference>
<dbReference type="STRING" id="76947.GCA_002080435_04052"/>
<evidence type="ECO:0000313" key="3">
    <source>
        <dbReference type="EMBL" id="KFG90929.1"/>
    </source>
</evidence>
<feature type="domain" description="ChsH2 C-terminal OB-fold" evidence="1">
    <location>
        <begin position="54"/>
        <end position="118"/>
    </location>
</feature>
<dbReference type="InterPro" id="IPR002878">
    <property type="entry name" value="ChsH2_C"/>
</dbReference>
<dbReference type="PANTHER" id="PTHR34075">
    <property type="entry name" value="BLR3430 PROTEIN"/>
    <property type="match status" value="1"/>
</dbReference>
<comment type="caution">
    <text evidence="3">The sequence shown here is derived from an EMBL/GenBank/DDBJ whole genome shotgun (WGS) entry which is preliminary data.</text>
</comment>
<sequence>MNGAPIPPVTPINALYWEGTATNELRLCVCTNCGTRFRFVRELCPRCWSSNPAWEVSAGSGKVVARVVVEAAPYEAMAARTPYVLALVELDEGVTMMSNVVDCDPHSVEIGQRVELLFEQRGDFAIPQFRLSAEVETRDIAHTE</sequence>
<name>A0A086PC11_SPHHM</name>
<dbReference type="AlphaFoldDB" id="A0A086PC11"/>
<accession>A0A086PC11</accession>
<dbReference type="PANTHER" id="PTHR34075:SF5">
    <property type="entry name" value="BLR3430 PROTEIN"/>
    <property type="match status" value="1"/>
</dbReference>
<dbReference type="EMBL" id="JFZA02000008">
    <property type="protein sequence ID" value="KFG90929.1"/>
    <property type="molecule type" value="Genomic_DNA"/>
</dbReference>
<keyword evidence="4" id="KW-1185">Reference proteome</keyword>
<dbReference type="PATRIC" id="fig|1219045.3.peg.1327"/>
<gene>
    <name evidence="3" type="ORF">BV98_001296</name>
</gene>
<dbReference type="InterPro" id="IPR052513">
    <property type="entry name" value="Thioester_dehydratase-like"/>
</dbReference>
<dbReference type="Pfam" id="PF01796">
    <property type="entry name" value="OB_ChsH2_C"/>
    <property type="match status" value="1"/>
</dbReference>
<feature type="domain" description="ChsH2 rubredoxin-like zinc ribbon" evidence="2">
    <location>
        <begin position="17"/>
        <end position="51"/>
    </location>
</feature>
<dbReference type="RefSeq" id="WP_037463719.1">
    <property type="nucleotide sequence ID" value="NZ_BCZD01000023.1"/>
</dbReference>
<dbReference type="Pfam" id="PF12172">
    <property type="entry name" value="zf-ChsH2"/>
    <property type="match status" value="1"/>
</dbReference>
<proteinExistence type="predicted"/>